<dbReference type="PANTHER" id="PTHR48051">
    <property type="match status" value="1"/>
</dbReference>
<dbReference type="AlphaFoldDB" id="A0AAW0PX39"/>
<dbReference type="GO" id="GO:0009966">
    <property type="term" value="P:regulation of signal transduction"/>
    <property type="evidence" value="ECO:0007669"/>
    <property type="project" value="UniProtKB-ARBA"/>
</dbReference>
<dbReference type="Gene3D" id="3.40.50.300">
    <property type="entry name" value="P-loop containing nucleotide triphosphate hydrolases"/>
    <property type="match status" value="1"/>
</dbReference>
<dbReference type="FunFam" id="3.80.10.10:FF:000110">
    <property type="entry name" value="Leucine-rich repeat serine/threonine-protein kinase 2"/>
    <property type="match status" value="1"/>
</dbReference>
<feature type="domain" description="Roc" evidence="4">
    <location>
        <begin position="256"/>
        <end position="435"/>
    </location>
</feature>
<dbReference type="InterPro" id="IPR003591">
    <property type="entry name" value="Leu-rich_rpt_typical-subtyp"/>
</dbReference>
<dbReference type="SMART" id="SM00175">
    <property type="entry name" value="RAB"/>
    <property type="match status" value="1"/>
</dbReference>
<dbReference type="InterPro" id="IPR050216">
    <property type="entry name" value="LRR_domain-containing"/>
</dbReference>
<dbReference type="FunFam" id="3.40.50.300:FF:000656">
    <property type="entry name" value="Leucine-rich repeat serine/threonine-protein kinase 2"/>
    <property type="match status" value="1"/>
</dbReference>
<evidence type="ECO:0000313" key="5">
    <source>
        <dbReference type="EMBL" id="KAK7929313.1"/>
    </source>
</evidence>
<sequence>MCRGLGEISKLHTDTSSSRLTAAGIRLTVTLQNNSHMNEMLVVRNSISALSAPLSLPELKLLDVSKNNVEEMSPDFLRDCPKLEVLNASTNRLSELLLLPVKVTTLKLANNNFSHVPDAILQLPNLRSVDMRNNSISSLPAPSCWSSLNLRELMFSKNRIESLDLSSDVFRWSRLEKLHLSDNQLTQIPGQIGLLEGLTSLDVSRNSGLRSFPDEMGKLVRLWDLPLDGLKLQLDLKSIGSKTKDIIRFLQQRLKKAVPHHRMKLMVVGNSGSGKTSLIQQLTKAKRSQVTAKRKSGIDVCDWKIQERDKKIVLNVWDFSGGEEFSGAHPHLMTSRALYLVVYDLSKGAAQVDALKPWLFNIKAVAPLAPVILVGTHSDLSSEDQVQSSLVKIREELLNHQAFPSIRDYHMVSVCEDSDALSRLRKAIVREAANYKMQGQSVLPGFQLVPARTWSCRTEFLRRDPESVLSSRSSHAQTCSRSSKRNNCSWKRASFPTPCTSCLKQGSANGN</sequence>
<comment type="caution">
    <text evidence="5">The sequence shown here is derived from an EMBL/GenBank/DDBJ whole genome shotgun (WGS) entry which is preliminary data.</text>
</comment>
<reference evidence="6" key="1">
    <citation type="submission" date="2024-04" db="EMBL/GenBank/DDBJ databases">
        <title>Salinicola lusitanus LLJ914,a marine bacterium isolated from the Okinawa Trough.</title>
        <authorList>
            <person name="Li J."/>
        </authorList>
    </citation>
    <scope>NUCLEOTIDE SEQUENCE [LARGE SCALE GENOMIC DNA]</scope>
</reference>
<dbReference type="SUPFAM" id="SSF52058">
    <property type="entry name" value="L domain-like"/>
    <property type="match status" value="1"/>
</dbReference>
<evidence type="ECO:0000256" key="2">
    <source>
        <dbReference type="ARBA" id="ARBA00022737"/>
    </source>
</evidence>
<dbReference type="NCBIfam" id="TIGR00231">
    <property type="entry name" value="small_GTP"/>
    <property type="match status" value="1"/>
</dbReference>
<dbReference type="InterPro" id="IPR020859">
    <property type="entry name" value="ROC"/>
</dbReference>
<protein>
    <recommendedName>
        <fullName evidence="4">Roc domain-containing protein</fullName>
    </recommendedName>
</protein>
<dbReference type="PANTHER" id="PTHR48051:SF1">
    <property type="entry name" value="RAS SUPPRESSOR PROTEIN 1"/>
    <property type="match status" value="1"/>
</dbReference>
<keyword evidence="6" id="KW-1185">Reference proteome</keyword>
<dbReference type="InterPro" id="IPR027417">
    <property type="entry name" value="P-loop_NTPase"/>
</dbReference>
<organism evidence="5 6">
    <name type="scientific">Mugilogobius chulae</name>
    <name type="common">yellowstripe goby</name>
    <dbReference type="NCBI Taxonomy" id="88201"/>
    <lineage>
        <taxon>Eukaryota</taxon>
        <taxon>Metazoa</taxon>
        <taxon>Chordata</taxon>
        <taxon>Craniata</taxon>
        <taxon>Vertebrata</taxon>
        <taxon>Euteleostomi</taxon>
        <taxon>Actinopterygii</taxon>
        <taxon>Neopterygii</taxon>
        <taxon>Teleostei</taxon>
        <taxon>Neoteleostei</taxon>
        <taxon>Acanthomorphata</taxon>
        <taxon>Gobiaria</taxon>
        <taxon>Gobiiformes</taxon>
        <taxon>Gobioidei</taxon>
        <taxon>Gobiidae</taxon>
        <taxon>Gobionellinae</taxon>
        <taxon>Mugilogobius</taxon>
    </lineage>
</organism>
<name>A0AAW0PX39_9GOBI</name>
<dbReference type="Pfam" id="PF08477">
    <property type="entry name" value="Roc"/>
    <property type="match status" value="1"/>
</dbReference>
<dbReference type="Gene3D" id="3.80.10.10">
    <property type="entry name" value="Ribonuclease Inhibitor"/>
    <property type="match status" value="2"/>
</dbReference>
<evidence type="ECO:0000256" key="3">
    <source>
        <dbReference type="ARBA" id="ARBA00022741"/>
    </source>
</evidence>
<evidence type="ECO:0000259" key="4">
    <source>
        <dbReference type="PROSITE" id="PS51424"/>
    </source>
</evidence>
<dbReference type="GO" id="GO:0005737">
    <property type="term" value="C:cytoplasm"/>
    <property type="evidence" value="ECO:0007669"/>
    <property type="project" value="TreeGrafter"/>
</dbReference>
<keyword evidence="3" id="KW-0547">Nucleotide-binding</keyword>
<dbReference type="Pfam" id="PF13855">
    <property type="entry name" value="LRR_8"/>
    <property type="match status" value="1"/>
</dbReference>
<dbReference type="Pfam" id="PF00560">
    <property type="entry name" value="LRR_1"/>
    <property type="match status" value="1"/>
</dbReference>
<gene>
    <name evidence="5" type="ORF">WMY93_005708</name>
</gene>
<keyword evidence="1" id="KW-0433">Leucine-rich repeat</keyword>
<evidence type="ECO:0000256" key="1">
    <source>
        <dbReference type="ARBA" id="ARBA00022614"/>
    </source>
</evidence>
<dbReference type="EMBL" id="JBBPFD010000004">
    <property type="protein sequence ID" value="KAK7929313.1"/>
    <property type="molecule type" value="Genomic_DNA"/>
</dbReference>
<keyword evidence="2" id="KW-0677">Repeat</keyword>
<dbReference type="InterPro" id="IPR005225">
    <property type="entry name" value="Small_GTP-bd"/>
</dbReference>
<dbReference type="InterPro" id="IPR001611">
    <property type="entry name" value="Leu-rich_rpt"/>
</dbReference>
<dbReference type="PROSITE" id="PS51450">
    <property type="entry name" value="LRR"/>
    <property type="match status" value="1"/>
</dbReference>
<dbReference type="SMART" id="SM00369">
    <property type="entry name" value="LRR_TYP"/>
    <property type="match status" value="5"/>
</dbReference>
<dbReference type="SMART" id="SM00364">
    <property type="entry name" value="LRR_BAC"/>
    <property type="match status" value="6"/>
</dbReference>
<proteinExistence type="predicted"/>
<evidence type="ECO:0000313" key="6">
    <source>
        <dbReference type="Proteomes" id="UP001460270"/>
    </source>
</evidence>
<dbReference type="PRINTS" id="PR00449">
    <property type="entry name" value="RASTRNSFRMNG"/>
</dbReference>
<dbReference type="GO" id="GO:0005525">
    <property type="term" value="F:GTP binding"/>
    <property type="evidence" value="ECO:0007669"/>
    <property type="project" value="InterPro"/>
</dbReference>
<dbReference type="Gene3D" id="3.30.70.1390">
    <property type="entry name" value="ROC domain from the Parkinson's disease-associated leucine-rich repeat kinase 2"/>
    <property type="match status" value="1"/>
</dbReference>
<dbReference type="PROSITE" id="PS51419">
    <property type="entry name" value="RAB"/>
    <property type="match status" value="1"/>
</dbReference>
<dbReference type="InterPro" id="IPR032675">
    <property type="entry name" value="LRR_dom_sf"/>
</dbReference>
<dbReference type="Proteomes" id="UP001460270">
    <property type="component" value="Unassembled WGS sequence"/>
</dbReference>
<dbReference type="SUPFAM" id="SSF52540">
    <property type="entry name" value="P-loop containing nucleoside triphosphate hydrolases"/>
    <property type="match status" value="1"/>
</dbReference>
<accession>A0AAW0PX39</accession>
<dbReference type="PROSITE" id="PS51424">
    <property type="entry name" value="ROC"/>
    <property type="match status" value="1"/>
</dbReference>